<dbReference type="Proteomes" id="UP000236641">
    <property type="component" value="Unassembled WGS sequence"/>
</dbReference>
<evidence type="ECO:0000313" key="2">
    <source>
        <dbReference type="Proteomes" id="UP000236641"/>
    </source>
</evidence>
<gene>
    <name evidence="1" type="ORF">C1T31_10090</name>
</gene>
<dbReference type="OrthoDB" id="645138at2"/>
<protein>
    <submittedName>
        <fullName evidence="1">Uncharacterized protein</fullName>
    </submittedName>
</protein>
<evidence type="ECO:0000313" key="1">
    <source>
        <dbReference type="EMBL" id="PNQ72845.1"/>
    </source>
</evidence>
<proteinExistence type="predicted"/>
<sequence length="266" mass="28765">MARNNSFIRLEGSLDGLTFYRKDGESFVKTQSRVSRNRIMNDPAYKRTRENMQEFGGAAKAGKAFREAFAGLSQTIGDTYLSARLSGLLKRIIKLGAGDRGERELDLASYHEQFRGFEFNPNKQFDSVFFAPLTGPTINATRDVVDLTVPDFNTDAFINAPEGATHFSLILATGYVSNYGFVPVLTAYEPVDETVNARGSVTTSSAIALGGMVGSATTLQVDMSALGAIPVEVAVFVGLGIVFYQEVNGNMYALAQDHALKVATTG</sequence>
<keyword evidence="2" id="KW-1185">Reference proteome</keyword>
<dbReference type="EMBL" id="POWF01000006">
    <property type="protein sequence ID" value="PNQ72845.1"/>
    <property type="molecule type" value="Genomic_DNA"/>
</dbReference>
<comment type="caution">
    <text evidence="1">The sequence shown here is derived from an EMBL/GenBank/DDBJ whole genome shotgun (WGS) entry which is preliminary data.</text>
</comment>
<accession>A0A2K1DXU6</accession>
<organism evidence="1 2">
    <name type="scientific">Hanstruepera neustonica</name>
    <dbReference type="NCBI Taxonomy" id="1445657"/>
    <lineage>
        <taxon>Bacteria</taxon>
        <taxon>Pseudomonadati</taxon>
        <taxon>Bacteroidota</taxon>
        <taxon>Flavobacteriia</taxon>
        <taxon>Flavobacteriales</taxon>
        <taxon>Flavobacteriaceae</taxon>
        <taxon>Hanstruepera</taxon>
    </lineage>
</organism>
<dbReference type="AlphaFoldDB" id="A0A2K1DXU6"/>
<dbReference type="RefSeq" id="WP_103052371.1">
    <property type="nucleotide sequence ID" value="NZ_POWF01000006.1"/>
</dbReference>
<name>A0A2K1DXU6_9FLAO</name>
<reference evidence="1 2" key="1">
    <citation type="submission" date="2018-01" db="EMBL/GenBank/DDBJ databases">
        <title>The draft genome of Hanstruepera neustonica JCM19743.</title>
        <authorList>
            <person name="He R.-H."/>
            <person name="Du Z.-J."/>
        </authorList>
    </citation>
    <scope>NUCLEOTIDE SEQUENCE [LARGE SCALE GENOMIC DNA]</scope>
    <source>
        <strain evidence="1 2">JCM19743</strain>
    </source>
</reference>